<feature type="transmembrane region" description="Helical" evidence="7">
    <location>
        <begin position="201"/>
        <end position="223"/>
    </location>
</feature>
<protein>
    <recommendedName>
        <fullName evidence="8">Amino acid transporter transmembrane domain-containing protein</fullName>
    </recommendedName>
</protein>
<keyword evidence="3" id="KW-0029">Amino-acid transport</keyword>
<comment type="subcellular location">
    <subcellularLocation>
        <location evidence="1">Membrane</location>
        <topology evidence="1">Multi-pass membrane protein</topology>
    </subcellularLocation>
</comment>
<name>A0AAV1HTI4_9CHLO</name>
<evidence type="ECO:0000256" key="5">
    <source>
        <dbReference type="ARBA" id="ARBA00023136"/>
    </source>
</evidence>
<evidence type="ECO:0000313" key="9">
    <source>
        <dbReference type="EMBL" id="CAK0744675.1"/>
    </source>
</evidence>
<keyword evidence="2 7" id="KW-0812">Transmembrane</keyword>
<keyword evidence="3" id="KW-0813">Transport</keyword>
<organism evidence="9 10">
    <name type="scientific">Coccomyxa viridis</name>
    <dbReference type="NCBI Taxonomy" id="1274662"/>
    <lineage>
        <taxon>Eukaryota</taxon>
        <taxon>Viridiplantae</taxon>
        <taxon>Chlorophyta</taxon>
        <taxon>core chlorophytes</taxon>
        <taxon>Trebouxiophyceae</taxon>
        <taxon>Trebouxiophyceae incertae sedis</taxon>
        <taxon>Coccomyxaceae</taxon>
        <taxon>Coccomyxa</taxon>
    </lineage>
</organism>
<gene>
    <name evidence="9" type="ORF">CVIRNUC_001566</name>
</gene>
<dbReference type="AlphaFoldDB" id="A0AAV1HTI4"/>
<keyword evidence="10" id="KW-1185">Reference proteome</keyword>
<feature type="transmembrane region" description="Helical" evidence="7">
    <location>
        <begin position="63"/>
        <end position="84"/>
    </location>
</feature>
<feature type="transmembrane region" description="Helical" evidence="7">
    <location>
        <begin position="142"/>
        <end position="161"/>
    </location>
</feature>
<evidence type="ECO:0000313" key="10">
    <source>
        <dbReference type="Proteomes" id="UP001314263"/>
    </source>
</evidence>
<dbReference type="Pfam" id="PF01490">
    <property type="entry name" value="Aa_trans"/>
    <property type="match status" value="1"/>
</dbReference>
<feature type="compositionally biased region" description="Polar residues" evidence="6">
    <location>
        <begin position="32"/>
        <end position="45"/>
    </location>
</feature>
<proteinExistence type="predicted"/>
<feature type="domain" description="Amino acid transporter transmembrane" evidence="8">
    <location>
        <begin position="62"/>
        <end position="450"/>
    </location>
</feature>
<evidence type="ECO:0000256" key="3">
    <source>
        <dbReference type="ARBA" id="ARBA00022970"/>
    </source>
</evidence>
<feature type="region of interest" description="Disordered" evidence="6">
    <location>
        <begin position="13"/>
        <end position="45"/>
    </location>
</feature>
<comment type="caution">
    <text evidence="9">The sequence shown here is derived from an EMBL/GenBank/DDBJ whole genome shotgun (WGS) entry which is preliminary data.</text>
</comment>
<feature type="transmembrane region" description="Helical" evidence="7">
    <location>
        <begin position="394"/>
        <end position="418"/>
    </location>
</feature>
<reference evidence="9 10" key="1">
    <citation type="submission" date="2023-10" db="EMBL/GenBank/DDBJ databases">
        <authorList>
            <person name="Maclean D."/>
            <person name="Macfadyen A."/>
        </authorList>
    </citation>
    <scope>NUCLEOTIDE SEQUENCE [LARGE SCALE GENOMIC DNA]</scope>
</reference>
<dbReference type="GO" id="GO:0016020">
    <property type="term" value="C:membrane"/>
    <property type="evidence" value="ECO:0007669"/>
    <property type="project" value="UniProtKB-SubCell"/>
</dbReference>
<accession>A0AAV1HTI4</accession>
<feature type="transmembrane region" description="Helical" evidence="7">
    <location>
        <begin position="243"/>
        <end position="264"/>
    </location>
</feature>
<dbReference type="EMBL" id="CAUYUE010000002">
    <property type="protein sequence ID" value="CAK0744675.1"/>
    <property type="molecule type" value="Genomic_DNA"/>
</dbReference>
<evidence type="ECO:0000256" key="6">
    <source>
        <dbReference type="SAM" id="MobiDB-lite"/>
    </source>
</evidence>
<evidence type="ECO:0000256" key="2">
    <source>
        <dbReference type="ARBA" id="ARBA00022692"/>
    </source>
</evidence>
<evidence type="ECO:0000259" key="8">
    <source>
        <dbReference type="Pfam" id="PF01490"/>
    </source>
</evidence>
<sequence>MAKHRPNLVAVMAKATSPTARRSPGHSAEQEALQQSASGRLYSSSSVSDDLEAGTMASSAEKASWPVTLATLMALQLGWGLWLMPAVYAKLGWLPGTAAIGVLTALTAYSGFLISRLVHAVSGAILFGDIGEAAAGPKGRTLVYAIVYSLGATRCIILHLATSESLQHAMGGEDGSLMLCGLTVALVSLALVQIKSLSSLGWFLSLGTLGQLFAALVVVYKLVINPWKGAVTEVVHNGEASHVLVAVMNIIFAYGGQFAFVEVINSMQKPKQFPGVVTGSTLLMGLGYIGIGAIGYWSRGAAVTDVIIFGIGNDWLARAACNAILIQGVGQYLVNLNIWTHNILTLLARSRGDKSAASIESSSDHHWLSWLAGTTFVVAYSFLISMSIPFFSSLVALVTSATYLTTAYTIPCAFTLLLMRNRLSSCELALCATLIPLSILMSCAGFFSALQSLLEDVFGGIVLRS</sequence>
<keyword evidence="4 7" id="KW-1133">Transmembrane helix</keyword>
<dbReference type="Proteomes" id="UP001314263">
    <property type="component" value="Unassembled WGS sequence"/>
</dbReference>
<feature type="transmembrane region" description="Helical" evidence="7">
    <location>
        <begin position="176"/>
        <end position="194"/>
    </location>
</feature>
<evidence type="ECO:0000256" key="1">
    <source>
        <dbReference type="ARBA" id="ARBA00004141"/>
    </source>
</evidence>
<feature type="transmembrane region" description="Helical" evidence="7">
    <location>
        <begin position="91"/>
        <end position="111"/>
    </location>
</feature>
<feature type="transmembrane region" description="Helical" evidence="7">
    <location>
        <begin position="430"/>
        <end position="450"/>
    </location>
</feature>
<dbReference type="PANTHER" id="PTHR22950:SF461">
    <property type="entry name" value="AMINO ACID TRANSPORTER TRANSMEMBRANE DOMAIN-CONTAINING PROTEIN"/>
    <property type="match status" value="1"/>
</dbReference>
<feature type="transmembrane region" description="Helical" evidence="7">
    <location>
        <begin position="276"/>
        <end position="297"/>
    </location>
</feature>
<feature type="transmembrane region" description="Helical" evidence="7">
    <location>
        <begin position="367"/>
        <end position="388"/>
    </location>
</feature>
<evidence type="ECO:0000256" key="7">
    <source>
        <dbReference type="SAM" id="Phobius"/>
    </source>
</evidence>
<evidence type="ECO:0000256" key="4">
    <source>
        <dbReference type="ARBA" id="ARBA00022989"/>
    </source>
</evidence>
<feature type="transmembrane region" description="Helical" evidence="7">
    <location>
        <begin position="324"/>
        <end position="347"/>
    </location>
</feature>
<dbReference type="GO" id="GO:0015179">
    <property type="term" value="F:L-amino acid transmembrane transporter activity"/>
    <property type="evidence" value="ECO:0007669"/>
    <property type="project" value="TreeGrafter"/>
</dbReference>
<dbReference type="InterPro" id="IPR013057">
    <property type="entry name" value="AA_transpt_TM"/>
</dbReference>
<dbReference type="PANTHER" id="PTHR22950">
    <property type="entry name" value="AMINO ACID TRANSPORTER"/>
    <property type="match status" value="1"/>
</dbReference>
<keyword evidence="5 7" id="KW-0472">Membrane</keyword>